<evidence type="ECO:0000313" key="1">
    <source>
        <dbReference type="EMBL" id="SMP13414.1"/>
    </source>
</evidence>
<reference evidence="1 2" key="1">
    <citation type="submission" date="2017-05" db="EMBL/GenBank/DDBJ databases">
        <authorList>
            <person name="Varghese N."/>
            <person name="Submissions S."/>
        </authorList>
    </citation>
    <scope>NUCLEOTIDE SEQUENCE [LARGE SCALE GENOMIC DNA]</scope>
    <source>
        <strain evidence="1 2">DSM 15522</strain>
    </source>
</reference>
<name>A0ABY1NM80_9BACT</name>
<dbReference type="EMBL" id="FXUB01000003">
    <property type="protein sequence ID" value="SMP13414.1"/>
    <property type="molecule type" value="Genomic_DNA"/>
</dbReference>
<organism evidence="1 2">
    <name type="scientific">Desulfurobacterium pacificum</name>
    <dbReference type="NCBI Taxonomy" id="240166"/>
    <lineage>
        <taxon>Bacteria</taxon>
        <taxon>Pseudomonadati</taxon>
        <taxon>Aquificota</taxon>
        <taxon>Aquificia</taxon>
        <taxon>Desulfurobacteriales</taxon>
        <taxon>Desulfurobacteriaceae</taxon>
        <taxon>Desulfurobacterium</taxon>
    </lineage>
</organism>
<dbReference type="RefSeq" id="WP_283400575.1">
    <property type="nucleotide sequence ID" value="NZ_FXUB01000003.1"/>
</dbReference>
<dbReference type="Proteomes" id="UP001157911">
    <property type="component" value="Unassembled WGS sequence"/>
</dbReference>
<gene>
    <name evidence="1" type="ORF">SAMN06265339_1113</name>
</gene>
<evidence type="ECO:0000313" key="2">
    <source>
        <dbReference type="Proteomes" id="UP001157911"/>
    </source>
</evidence>
<comment type="caution">
    <text evidence="1">The sequence shown here is derived from an EMBL/GenBank/DDBJ whole genome shotgun (WGS) entry which is preliminary data.</text>
</comment>
<keyword evidence="2" id="KW-1185">Reference proteome</keyword>
<protein>
    <submittedName>
        <fullName evidence="1">Uncharacterized protein</fullName>
    </submittedName>
</protein>
<proteinExistence type="predicted"/>
<sequence>MKYLTDFEALNYHGYDWHSFAFEKEREYPQEVREWAGDYGIEKRGEREIASPIRAFLDHLFYTIRFMKLVPTYRIEDLLFSDEEEKEILQKVEELLEPVLNDEERELLHRWKRFNAGGNYEPVNRFLSQREAWRKKFRKNRSNDEDFRERLRKAFGL</sequence>
<accession>A0ABY1NM80</accession>